<evidence type="ECO:0000313" key="1">
    <source>
        <dbReference type="EMBL" id="KUP04258.1"/>
    </source>
</evidence>
<dbReference type="RefSeq" id="WP_059351918.1">
    <property type="nucleotide sequence ID" value="NZ_LDYG01000052.1"/>
</dbReference>
<dbReference type="Proteomes" id="UP000074108">
    <property type="component" value="Unassembled WGS sequence"/>
</dbReference>
<gene>
    <name evidence="1" type="ORF">Q75_15790</name>
</gene>
<dbReference type="EMBL" id="LDYG01000052">
    <property type="protein sequence ID" value="KUP04258.1"/>
    <property type="molecule type" value="Genomic_DNA"/>
</dbReference>
<dbReference type="AlphaFoldDB" id="A0A147K4F7"/>
<dbReference type="STRING" id="1150625.Q75_15790"/>
<comment type="caution">
    <text evidence="1">The sequence shown here is derived from an EMBL/GenBank/DDBJ whole genome shotgun (WGS) entry which is preliminary data.</text>
</comment>
<name>A0A147K4F7_9BACI</name>
<dbReference type="PATRIC" id="fig|1150625.3.peg.3302"/>
<reference evidence="1 2" key="1">
    <citation type="journal article" date="2016" name="Front. Microbiol.">
        <title>Microevolution Analysis of Bacillus coahuilensis Unveils Differences in Phosphorus Acquisition Strategies and Their Regulation.</title>
        <authorList>
            <person name="Gomez-Lunar Z."/>
            <person name="Hernandez-Gonzalez I."/>
            <person name="Rodriguez-Torres M.D."/>
            <person name="Souza V."/>
            <person name="Olmedo-Alvarez G."/>
        </authorList>
    </citation>
    <scope>NUCLEOTIDE SEQUENCE [LARGE SCALE GENOMIC DNA]</scope>
    <source>
        <strain evidence="2">p1.1.43</strain>
    </source>
</reference>
<protein>
    <submittedName>
        <fullName evidence="1">Uncharacterized protein</fullName>
    </submittedName>
</protein>
<proteinExistence type="predicted"/>
<organism evidence="1 2">
    <name type="scientific">Bacillus coahuilensis p1.1.43</name>
    <dbReference type="NCBI Taxonomy" id="1150625"/>
    <lineage>
        <taxon>Bacteria</taxon>
        <taxon>Bacillati</taxon>
        <taxon>Bacillota</taxon>
        <taxon>Bacilli</taxon>
        <taxon>Bacillales</taxon>
        <taxon>Bacillaceae</taxon>
        <taxon>Bacillus</taxon>
    </lineage>
</organism>
<evidence type="ECO:0000313" key="2">
    <source>
        <dbReference type="Proteomes" id="UP000074108"/>
    </source>
</evidence>
<accession>A0A147K4F7</accession>
<keyword evidence="2" id="KW-1185">Reference proteome</keyword>
<dbReference type="OrthoDB" id="2498762at2"/>
<sequence length="345" mass="41247">MILMSREFEEEMDMSVEQLYTLQLIRAGRVNQAVGVLDALTLRIRRLLAKEKDYRYELERNPKVLLTNREVRKKSKEDVRNQSEEAQELYKKMLSTLKMIERGNELSRLEHIELENKIFSTSKLHLSLSDEVYKNIALELDIRKNNPLSLVYRKTANFHQEIWEKHIYQDGIPTEEIYDLILGPLFSPKQDVILPMEWIWQEQELVNEQELIETDFKEEKEEIWNKYVHEVNWAVVVTCWYPIFKELANVGEYHAKDISSFDHWNRDAIDFWPLFAQSELTVGEIQENRKYNDERFTLLQTMLKIDDDISFFEGKIIYATYEPGEEIVTEDIQMSSYVLRYKRGL</sequence>